<feature type="region of interest" description="Disordered" evidence="1">
    <location>
        <begin position="1"/>
        <end position="36"/>
    </location>
</feature>
<reference evidence="2 3" key="1">
    <citation type="submission" date="2024-01" db="EMBL/GenBank/DDBJ databases">
        <title>Genome assemblies of Stephania.</title>
        <authorList>
            <person name="Yang L."/>
        </authorList>
    </citation>
    <scope>NUCLEOTIDE SEQUENCE [LARGE SCALE GENOMIC DNA]</scope>
    <source>
        <strain evidence="2">JXDWG</strain>
        <tissue evidence="2">Leaf</tissue>
    </source>
</reference>
<accession>A0AAP0HFR5</accession>
<dbReference type="AlphaFoldDB" id="A0AAP0HFR5"/>
<dbReference type="EMBL" id="JBBNAG010000013">
    <property type="protein sequence ID" value="KAK9083112.1"/>
    <property type="molecule type" value="Genomic_DNA"/>
</dbReference>
<protein>
    <submittedName>
        <fullName evidence="2">Uncharacterized protein</fullName>
    </submittedName>
</protein>
<evidence type="ECO:0000256" key="1">
    <source>
        <dbReference type="SAM" id="MobiDB-lite"/>
    </source>
</evidence>
<proteinExistence type="predicted"/>
<evidence type="ECO:0000313" key="2">
    <source>
        <dbReference type="EMBL" id="KAK9083112.1"/>
    </source>
</evidence>
<name>A0AAP0HFR5_9MAGN</name>
<sequence length="85" mass="8996">MTNQREASSADGRRGMTSGRRAASAGGDQLAGGRRPAIGVTEISHYREVFSRQSCNDWRDTDHGGRRTADPGCAGRGDGCGGGRW</sequence>
<organism evidence="2 3">
    <name type="scientific">Stephania cephalantha</name>
    <dbReference type="NCBI Taxonomy" id="152367"/>
    <lineage>
        <taxon>Eukaryota</taxon>
        <taxon>Viridiplantae</taxon>
        <taxon>Streptophyta</taxon>
        <taxon>Embryophyta</taxon>
        <taxon>Tracheophyta</taxon>
        <taxon>Spermatophyta</taxon>
        <taxon>Magnoliopsida</taxon>
        <taxon>Ranunculales</taxon>
        <taxon>Menispermaceae</taxon>
        <taxon>Menispermoideae</taxon>
        <taxon>Cissampelideae</taxon>
        <taxon>Stephania</taxon>
    </lineage>
</organism>
<comment type="caution">
    <text evidence="2">The sequence shown here is derived from an EMBL/GenBank/DDBJ whole genome shotgun (WGS) entry which is preliminary data.</text>
</comment>
<keyword evidence="3" id="KW-1185">Reference proteome</keyword>
<evidence type="ECO:0000313" key="3">
    <source>
        <dbReference type="Proteomes" id="UP001419268"/>
    </source>
</evidence>
<gene>
    <name evidence="2" type="ORF">Scep_029583</name>
</gene>
<dbReference type="Proteomes" id="UP001419268">
    <property type="component" value="Unassembled WGS sequence"/>
</dbReference>
<feature type="compositionally biased region" description="Basic and acidic residues" evidence="1">
    <location>
        <begin position="57"/>
        <end position="69"/>
    </location>
</feature>
<feature type="region of interest" description="Disordered" evidence="1">
    <location>
        <begin position="54"/>
        <end position="85"/>
    </location>
</feature>
<feature type="compositionally biased region" description="Gly residues" evidence="1">
    <location>
        <begin position="74"/>
        <end position="85"/>
    </location>
</feature>